<dbReference type="Gene3D" id="1.10.3120.10">
    <property type="entry name" value="Trigger factor, C-terminal domain"/>
    <property type="match status" value="1"/>
</dbReference>
<comment type="subcellular location">
    <subcellularLocation>
        <location evidence="11">Cytoplasm</location>
    </subcellularLocation>
    <text evidence="11">About half TF is bound to the ribosome near the polypeptide exit tunnel while the other half is free in the cytoplasm.</text>
</comment>
<dbReference type="RefSeq" id="WP_158675064.1">
    <property type="nucleotide sequence ID" value="NZ_AP018437.1"/>
</dbReference>
<dbReference type="PANTHER" id="PTHR30560">
    <property type="entry name" value="TRIGGER FACTOR CHAPERONE AND PEPTIDYL-PROLYL CIS/TRANS ISOMERASE"/>
    <property type="match status" value="1"/>
</dbReference>
<keyword evidence="8 11" id="KW-0413">Isomerase</keyword>
<dbReference type="Gene3D" id="3.30.70.1050">
    <property type="entry name" value="Trigger factor ribosome-binding domain"/>
    <property type="match status" value="1"/>
</dbReference>
<feature type="compositionally biased region" description="Low complexity" evidence="12">
    <location>
        <begin position="455"/>
        <end position="465"/>
    </location>
</feature>
<evidence type="ECO:0000256" key="8">
    <source>
        <dbReference type="ARBA" id="ARBA00023235"/>
    </source>
</evidence>
<evidence type="ECO:0000259" key="13">
    <source>
        <dbReference type="Pfam" id="PF05697"/>
    </source>
</evidence>
<dbReference type="GO" id="GO:0003755">
    <property type="term" value="F:peptidyl-prolyl cis-trans isomerase activity"/>
    <property type="evidence" value="ECO:0007669"/>
    <property type="project" value="UniProtKB-UniRule"/>
</dbReference>
<dbReference type="InterPro" id="IPR008880">
    <property type="entry name" value="Trigger_fac_C"/>
</dbReference>
<dbReference type="HAMAP" id="MF_00303">
    <property type="entry name" value="Trigger_factor_Tig"/>
    <property type="match status" value="1"/>
</dbReference>
<dbReference type="EC" id="5.2.1.8" evidence="3 11"/>
<dbReference type="InterPro" id="IPR027304">
    <property type="entry name" value="Trigger_fact/SurA_dom_sf"/>
</dbReference>
<dbReference type="PIRSF" id="PIRSF003095">
    <property type="entry name" value="Trigger_factor"/>
    <property type="match status" value="1"/>
</dbReference>
<feature type="region of interest" description="Disordered" evidence="12">
    <location>
        <begin position="441"/>
        <end position="475"/>
    </location>
</feature>
<feature type="domain" description="Trigger factor ribosome-binding bacterial" evidence="13">
    <location>
        <begin position="1"/>
        <end position="143"/>
    </location>
</feature>
<dbReference type="GO" id="GO:0044183">
    <property type="term" value="F:protein folding chaperone"/>
    <property type="evidence" value="ECO:0007669"/>
    <property type="project" value="TreeGrafter"/>
</dbReference>
<dbReference type="GO" id="GO:0043335">
    <property type="term" value="P:protein unfolding"/>
    <property type="evidence" value="ECO:0007669"/>
    <property type="project" value="TreeGrafter"/>
</dbReference>
<accession>A0A347ZTI5</accession>
<evidence type="ECO:0000259" key="14">
    <source>
        <dbReference type="Pfam" id="PF05698"/>
    </source>
</evidence>
<comment type="similarity">
    <text evidence="2 11">Belongs to the FKBP-type PPIase family. Tig subfamily.</text>
</comment>
<keyword evidence="5 11" id="KW-0132">Cell division</keyword>
<dbReference type="InterPro" id="IPR046357">
    <property type="entry name" value="PPIase_dom_sf"/>
</dbReference>
<evidence type="ECO:0000256" key="3">
    <source>
        <dbReference type="ARBA" id="ARBA00013194"/>
    </source>
</evidence>
<evidence type="ECO:0000313" key="16">
    <source>
        <dbReference type="Proteomes" id="UP000256388"/>
    </source>
</evidence>
<dbReference type="Pfam" id="PF05698">
    <property type="entry name" value="Trigger_C"/>
    <property type="match status" value="1"/>
</dbReference>
<evidence type="ECO:0000256" key="12">
    <source>
        <dbReference type="SAM" id="MobiDB-lite"/>
    </source>
</evidence>
<dbReference type="GO" id="GO:0005737">
    <property type="term" value="C:cytoplasm"/>
    <property type="evidence" value="ECO:0007669"/>
    <property type="project" value="UniProtKB-SubCell"/>
</dbReference>
<dbReference type="Gene3D" id="3.10.50.40">
    <property type="match status" value="1"/>
</dbReference>
<dbReference type="Pfam" id="PF05697">
    <property type="entry name" value="Trigger_N"/>
    <property type="match status" value="1"/>
</dbReference>
<dbReference type="GO" id="GO:0051301">
    <property type="term" value="P:cell division"/>
    <property type="evidence" value="ECO:0007669"/>
    <property type="project" value="UniProtKB-KW"/>
</dbReference>
<feature type="domain" description="Trigger factor C-terminal" evidence="14">
    <location>
        <begin position="269"/>
        <end position="414"/>
    </location>
</feature>
<gene>
    <name evidence="11" type="primary">tig</name>
    <name evidence="15" type="ORF">DFR64_0673</name>
</gene>
<dbReference type="GO" id="GO:0051083">
    <property type="term" value="P:'de novo' cotranslational protein folding"/>
    <property type="evidence" value="ECO:0007669"/>
    <property type="project" value="TreeGrafter"/>
</dbReference>
<dbReference type="AlphaFoldDB" id="A0A347ZTI5"/>
<evidence type="ECO:0000313" key="15">
    <source>
        <dbReference type="EMBL" id="REG10809.1"/>
    </source>
</evidence>
<keyword evidence="11" id="KW-0963">Cytoplasm</keyword>
<dbReference type="SUPFAM" id="SSF109998">
    <property type="entry name" value="Triger factor/SurA peptide-binding domain-like"/>
    <property type="match status" value="1"/>
</dbReference>
<dbReference type="InterPro" id="IPR037041">
    <property type="entry name" value="Trigger_fac_C_sf"/>
</dbReference>
<evidence type="ECO:0000256" key="6">
    <source>
        <dbReference type="ARBA" id="ARBA00023110"/>
    </source>
</evidence>
<dbReference type="Proteomes" id="UP000256388">
    <property type="component" value="Unassembled WGS sequence"/>
</dbReference>
<evidence type="ECO:0000256" key="2">
    <source>
        <dbReference type="ARBA" id="ARBA00005464"/>
    </source>
</evidence>
<dbReference type="InterPro" id="IPR005215">
    <property type="entry name" value="Trig_fac"/>
</dbReference>
<keyword evidence="7 11" id="KW-0143">Chaperone</keyword>
<evidence type="ECO:0000256" key="10">
    <source>
        <dbReference type="ARBA" id="ARBA00029986"/>
    </source>
</evidence>
<dbReference type="InterPro" id="IPR036611">
    <property type="entry name" value="Trigger_fac_ribosome-bd_sf"/>
</dbReference>
<dbReference type="EMBL" id="QUMS01000001">
    <property type="protein sequence ID" value="REG10809.1"/>
    <property type="molecule type" value="Genomic_DNA"/>
</dbReference>
<proteinExistence type="inferred from homology"/>
<comment type="catalytic activity">
    <reaction evidence="1 11">
        <text>[protein]-peptidylproline (omega=180) = [protein]-peptidylproline (omega=0)</text>
        <dbReference type="Rhea" id="RHEA:16237"/>
        <dbReference type="Rhea" id="RHEA-COMP:10747"/>
        <dbReference type="Rhea" id="RHEA-COMP:10748"/>
        <dbReference type="ChEBI" id="CHEBI:83833"/>
        <dbReference type="ChEBI" id="CHEBI:83834"/>
        <dbReference type="EC" id="5.2.1.8"/>
    </reaction>
</comment>
<dbReference type="PANTHER" id="PTHR30560:SF3">
    <property type="entry name" value="TRIGGER FACTOR-LIKE PROTEIN TIG, CHLOROPLASTIC"/>
    <property type="match status" value="1"/>
</dbReference>
<organism evidence="15 16">
    <name type="scientific">Pelolinea submarina</name>
    <dbReference type="NCBI Taxonomy" id="913107"/>
    <lineage>
        <taxon>Bacteria</taxon>
        <taxon>Bacillati</taxon>
        <taxon>Chloroflexota</taxon>
        <taxon>Anaerolineae</taxon>
        <taxon>Anaerolineales</taxon>
        <taxon>Anaerolineaceae</taxon>
        <taxon>Pelolinea</taxon>
    </lineage>
</organism>
<evidence type="ECO:0000256" key="7">
    <source>
        <dbReference type="ARBA" id="ARBA00023186"/>
    </source>
</evidence>
<evidence type="ECO:0000256" key="5">
    <source>
        <dbReference type="ARBA" id="ARBA00022618"/>
    </source>
</evidence>
<evidence type="ECO:0000256" key="4">
    <source>
        <dbReference type="ARBA" id="ARBA00016902"/>
    </source>
</evidence>
<name>A0A347ZTI5_9CHLR</name>
<feature type="compositionally biased region" description="Basic and acidic residues" evidence="12">
    <location>
        <begin position="442"/>
        <end position="454"/>
    </location>
</feature>
<dbReference type="SUPFAM" id="SSF54534">
    <property type="entry name" value="FKBP-like"/>
    <property type="match status" value="1"/>
</dbReference>
<dbReference type="OrthoDB" id="9767721at2"/>
<dbReference type="NCBIfam" id="TIGR00115">
    <property type="entry name" value="tig"/>
    <property type="match status" value="1"/>
</dbReference>
<comment type="caution">
    <text evidence="15">The sequence shown here is derived from an EMBL/GenBank/DDBJ whole genome shotgun (WGS) entry which is preliminary data.</text>
</comment>
<evidence type="ECO:0000256" key="1">
    <source>
        <dbReference type="ARBA" id="ARBA00000971"/>
    </source>
</evidence>
<dbReference type="InterPro" id="IPR008881">
    <property type="entry name" value="Trigger_fac_ribosome-bd_bac"/>
</dbReference>
<dbReference type="SUPFAM" id="SSF102735">
    <property type="entry name" value="Trigger factor ribosome-binding domain"/>
    <property type="match status" value="1"/>
</dbReference>
<feature type="region of interest" description="Disordered" evidence="12">
    <location>
        <begin position="20"/>
        <end position="43"/>
    </location>
</feature>
<comment type="domain">
    <text evidence="11">Consists of 3 domains; the N-terminus binds the ribosome, the middle domain has PPIase activity, while the C-terminus has intrinsic chaperone activity on its own.</text>
</comment>
<reference evidence="15 16" key="1">
    <citation type="submission" date="2018-08" db="EMBL/GenBank/DDBJ databases">
        <title>Genomic Encyclopedia of Type Strains, Phase IV (KMG-IV): sequencing the most valuable type-strain genomes for metagenomic binning, comparative biology and taxonomic classification.</title>
        <authorList>
            <person name="Goeker M."/>
        </authorList>
    </citation>
    <scope>NUCLEOTIDE SEQUENCE [LARGE SCALE GENOMIC DNA]</scope>
    <source>
        <strain evidence="15 16">DSM 23923</strain>
    </source>
</reference>
<keyword evidence="16" id="KW-1185">Reference proteome</keyword>
<evidence type="ECO:0000256" key="9">
    <source>
        <dbReference type="ARBA" id="ARBA00023306"/>
    </source>
</evidence>
<sequence>MKFEKKQLENHQVEITVETDEEQFKKSKGQAAREISKDSKIPGFRPGKAPYDVVQRIYGEDYIEERAVELVINELYPQILKEAEIKPYGPGKLDDIIEKNPPKFKLSIPLEPEVELADYKTLKAPYKLPKTTEKEIEVVLKNLQTNYATAEEVDRPTENGYLVTAVINAELIKPDEGQDAQILKDTPHQAIIGENTDEEQFPFKGFSDNFIGMAKGEEKEFTHKYPKDSDFEHLRGKEVKFKVRLENVKKLIKPELDDEFAKTLGLEDLKTVKESIKLQLETEKRNEYDNKYYDELLDKLVKKSVVKYPPLALEDEINDVLSNFESNLAKQNLDLDTYLKINSREKEDFIEKDIKPAAQKRLEHSLVMDEVSRTEKIELDQAELQQEYTRSFMQMQSAPDFQKLQKQFTTQKLANVTVMQAASRLMNMKTLEKLKAYASGEMEAKEKEAAKAEAEPVAETPAVKEPAAEETDPKE</sequence>
<evidence type="ECO:0000256" key="11">
    <source>
        <dbReference type="HAMAP-Rule" id="MF_00303"/>
    </source>
</evidence>
<protein>
    <recommendedName>
        <fullName evidence="4 11">Trigger factor</fullName>
        <shortName evidence="11">TF</shortName>
        <ecNumber evidence="3 11">5.2.1.8</ecNumber>
    </recommendedName>
    <alternativeName>
        <fullName evidence="10 11">PPIase</fullName>
    </alternativeName>
</protein>
<keyword evidence="9 11" id="KW-0131">Cell cycle</keyword>
<dbReference type="GO" id="GO:0043022">
    <property type="term" value="F:ribosome binding"/>
    <property type="evidence" value="ECO:0007669"/>
    <property type="project" value="TreeGrafter"/>
</dbReference>
<dbReference type="GO" id="GO:0015031">
    <property type="term" value="P:protein transport"/>
    <property type="evidence" value="ECO:0007669"/>
    <property type="project" value="UniProtKB-UniRule"/>
</dbReference>
<comment type="function">
    <text evidence="11">Involved in protein export. Acts as a chaperone by maintaining the newly synthesized protein in an open conformation. Functions as a peptidyl-prolyl cis-trans isomerase.</text>
</comment>
<keyword evidence="6 11" id="KW-0697">Rotamase</keyword>